<dbReference type="OrthoDB" id="10770at2157"/>
<dbReference type="Proteomes" id="UP000509478">
    <property type="component" value="Chromosome"/>
</dbReference>
<gene>
    <name evidence="2" type="ORF">C5F50_05590</name>
</gene>
<accession>A0A7D5R821</accession>
<organism evidence="2 3">
    <name type="scientific">Nitrosopumilus ureiphilus</name>
    <dbReference type="NCBI Taxonomy" id="1470067"/>
    <lineage>
        <taxon>Archaea</taxon>
        <taxon>Nitrososphaerota</taxon>
        <taxon>Nitrososphaeria</taxon>
        <taxon>Nitrosopumilales</taxon>
        <taxon>Nitrosopumilaceae</taxon>
        <taxon>Nitrosopumilus</taxon>
    </lineage>
</organism>
<protein>
    <recommendedName>
        <fullName evidence="4">LPXTG cell wall anchor domain-containing protein</fullName>
    </recommendedName>
</protein>
<feature type="transmembrane region" description="Helical" evidence="1">
    <location>
        <begin position="55"/>
        <end position="76"/>
    </location>
</feature>
<sequence>MVLVDKRILAGGLAMIIVGTILVINISATMPAGQTGMTEEEAVDLLIAQQENQDYNTLAGMLIGIGFLLVLISFGARRKKDSAKRKEKKPAE</sequence>
<dbReference type="EMBL" id="CP026995">
    <property type="protein sequence ID" value="QLH07937.1"/>
    <property type="molecule type" value="Genomic_DNA"/>
</dbReference>
<name>A0A7D5R821_9ARCH</name>
<evidence type="ECO:0000313" key="3">
    <source>
        <dbReference type="Proteomes" id="UP000509478"/>
    </source>
</evidence>
<reference evidence="2 3" key="1">
    <citation type="submission" date="2018-02" db="EMBL/GenBank/DDBJ databases">
        <title>Complete genome of Nitrosopumilus ureaphilus PS0.</title>
        <authorList>
            <person name="Qin W."/>
            <person name="Zheng Y."/>
            <person name="Stahl D.A."/>
        </authorList>
    </citation>
    <scope>NUCLEOTIDE SEQUENCE [LARGE SCALE GENOMIC DNA]</scope>
    <source>
        <strain evidence="2 3">PS0</strain>
    </source>
</reference>
<keyword evidence="1" id="KW-1133">Transmembrane helix</keyword>
<feature type="transmembrane region" description="Helical" evidence="1">
    <location>
        <begin position="7"/>
        <end position="28"/>
    </location>
</feature>
<evidence type="ECO:0000256" key="1">
    <source>
        <dbReference type="SAM" id="Phobius"/>
    </source>
</evidence>
<proteinExistence type="predicted"/>
<keyword evidence="1" id="KW-0812">Transmembrane</keyword>
<evidence type="ECO:0008006" key="4">
    <source>
        <dbReference type="Google" id="ProtNLM"/>
    </source>
</evidence>
<evidence type="ECO:0000313" key="2">
    <source>
        <dbReference type="EMBL" id="QLH07937.1"/>
    </source>
</evidence>
<dbReference type="AlphaFoldDB" id="A0A7D5R821"/>
<dbReference type="KEGG" id="nue:C5F50_05590"/>
<keyword evidence="3" id="KW-1185">Reference proteome</keyword>
<keyword evidence="1" id="KW-0472">Membrane</keyword>